<keyword evidence="2" id="KW-1185">Reference proteome</keyword>
<protein>
    <submittedName>
        <fullName evidence="1">Uncharacterized protein</fullName>
    </submittedName>
</protein>
<evidence type="ECO:0000313" key="2">
    <source>
        <dbReference type="Proteomes" id="UP000198824"/>
    </source>
</evidence>
<evidence type="ECO:0000313" key="1">
    <source>
        <dbReference type="EMBL" id="SFR97575.1"/>
    </source>
</evidence>
<dbReference type="AlphaFoldDB" id="A0A1I6L285"/>
<proteinExistence type="predicted"/>
<gene>
    <name evidence="1" type="ORF">SAMN05192580_2181</name>
</gene>
<sequence>MPAVIVEQLNASQWHSCCPDGSGSGVGNWVQAVTDGLLAGSLYGWRVESLDLDHNRLLLAHAEPVMGRR</sequence>
<dbReference type="Proteomes" id="UP000198824">
    <property type="component" value="Unassembled WGS sequence"/>
</dbReference>
<dbReference type="RefSeq" id="WP_093314478.1">
    <property type="nucleotide sequence ID" value="NZ_FOZG01000002.1"/>
</dbReference>
<name>A0A1I6L285_9SPHN</name>
<organism evidence="1 2">
    <name type="scientific">Sphingomonas jatrophae</name>
    <dbReference type="NCBI Taxonomy" id="1166337"/>
    <lineage>
        <taxon>Bacteria</taxon>
        <taxon>Pseudomonadati</taxon>
        <taxon>Pseudomonadota</taxon>
        <taxon>Alphaproteobacteria</taxon>
        <taxon>Sphingomonadales</taxon>
        <taxon>Sphingomonadaceae</taxon>
        <taxon>Sphingomonas</taxon>
    </lineage>
</organism>
<reference evidence="1 2" key="1">
    <citation type="submission" date="2016-10" db="EMBL/GenBank/DDBJ databases">
        <authorList>
            <person name="de Groot N.N."/>
        </authorList>
    </citation>
    <scope>NUCLEOTIDE SEQUENCE [LARGE SCALE GENOMIC DNA]</scope>
    <source>
        <strain evidence="1 2">S5-249</strain>
    </source>
</reference>
<accession>A0A1I6L285</accession>
<dbReference type="EMBL" id="FOZG01000002">
    <property type="protein sequence ID" value="SFR97575.1"/>
    <property type="molecule type" value="Genomic_DNA"/>
</dbReference>
<dbReference type="OrthoDB" id="9991312at2"/>
<dbReference type="STRING" id="1166337.SAMN05192580_2181"/>